<dbReference type="AlphaFoldDB" id="A0A8K0WQ55"/>
<dbReference type="GO" id="GO:0020037">
    <property type="term" value="F:heme binding"/>
    <property type="evidence" value="ECO:0007669"/>
    <property type="project" value="InterPro"/>
</dbReference>
<dbReference type="SUPFAM" id="SSF48264">
    <property type="entry name" value="Cytochrome P450"/>
    <property type="match status" value="1"/>
</dbReference>
<comment type="caution">
    <text evidence="7">The sequence shown here is derived from an EMBL/GenBank/DDBJ whole genome shotgun (WGS) entry which is preliminary data.</text>
</comment>
<dbReference type="InterPro" id="IPR050121">
    <property type="entry name" value="Cytochrome_P450_monoxygenase"/>
</dbReference>
<evidence type="ECO:0000256" key="4">
    <source>
        <dbReference type="ARBA" id="ARBA00023004"/>
    </source>
</evidence>
<accession>A0A8K0WQ55</accession>
<keyword evidence="4 5" id="KW-0408">Iron</keyword>
<dbReference type="CDD" id="cd11061">
    <property type="entry name" value="CYP67-like"/>
    <property type="match status" value="1"/>
</dbReference>
<protein>
    <submittedName>
        <fullName evidence="7">Cytochrome P450</fullName>
    </submittedName>
</protein>
<sequence length="530" mass="59124">MEVPDAMEILRYAGGLAAIWFVSVACYGLLFDPLRHIPGPFLARMTDAYAGWFAFGKTLHIATYHNFQKYGPVVRQGPRRVVFNTVAALHDIYPSAKLNKGGAYAASILAGSKNSLFNAIDRDAHRRKRRFVGEALTERSMRAFEPAMRNEIDVFLRLVLKSTSGNEPVDMTPLLQHLGIDIVGMLAFGYPLRTQTEETNRFLQTAIDGTAWRVNVYMQFPILRFLERLIMLIGMVQIARFRNKVSHMIETRLAEPADARQDLYKAVSKHTPIEPASTGKRSKADEEVMAELVSDALFFIMAGGNTTATSMCSTFFYLSRNKAAYDRLAAEIRSTFQSDDEICSGPKLNSCKYLRACIDESIRMSTPSPAIFWREPDEKGSKAKGSVVIEGHAIPSGTQVGVNLYSILHNEEYFPDSFTWNPDRWHQDKGDGIKSTKAFAPFLLGDRACAGRGMAYMEASLVIARTIWLFDFEAAPGTAGELGGGTIDQEGVQGGRGEYQLRDVFAAEHDGPNLVFRTRGEHWKVFEAIH</sequence>
<dbReference type="Proteomes" id="UP000813444">
    <property type="component" value="Unassembled WGS sequence"/>
</dbReference>
<evidence type="ECO:0000256" key="1">
    <source>
        <dbReference type="ARBA" id="ARBA00004685"/>
    </source>
</evidence>
<evidence type="ECO:0000256" key="6">
    <source>
        <dbReference type="SAM" id="Phobius"/>
    </source>
</evidence>
<dbReference type="GO" id="GO:0004497">
    <property type="term" value="F:monooxygenase activity"/>
    <property type="evidence" value="ECO:0007669"/>
    <property type="project" value="InterPro"/>
</dbReference>
<comment type="cofactor">
    <cofactor evidence="5">
        <name>heme</name>
        <dbReference type="ChEBI" id="CHEBI:30413"/>
    </cofactor>
</comment>
<organism evidence="7 8">
    <name type="scientific">Stachybotrys elegans</name>
    <dbReference type="NCBI Taxonomy" id="80388"/>
    <lineage>
        <taxon>Eukaryota</taxon>
        <taxon>Fungi</taxon>
        <taxon>Dikarya</taxon>
        <taxon>Ascomycota</taxon>
        <taxon>Pezizomycotina</taxon>
        <taxon>Sordariomycetes</taxon>
        <taxon>Hypocreomycetidae</taxon>
        <taxon>Hypocreales</taxon>
        <taxon>Stachybotryaceae</taxon>
        <taxon>Stachybotrys</taxon>
    </lineage>
</organism>
<keyword evidence="6" id="KW-1133">Transmembrane helix</keyword>
<name>A0A8K0WQ55_9HYPO</name>
<dbReference type="PANTHER" id="PTHR24305:SF226">
    <property type="entry name" value="CYTOCHROME P450 MONOOXYGENASE"/>
    <property type="match status" value="1"/>
</dbReference>
<dbReference type="InterPro" id="IPR001128">
    <property type="entry name" value="Cyt_P450"/>
</dbReference>
<dbReference type="GO" id="GO:0016705">
    <property type="term" value="F:oxidoreductase activity, acting on paired donors, with incorporation or reduction of molecular oxygen"/>
    <property type="evidence" value="ECO:0007669"/>
    <property type="project" value="InterPro"/>
</dbReference>
<evidence type="ECO:0000256" key="2">
    <source>
        <dbReference type="ARBA" id="ARBA00022617"/>
    </source>
</evidence>
<comment type="pathway">
    <text evidence="1">Mycotoxin biosynthesis.</text>
</comment>
<evidence type="ECO:0000256" key="5">
    <source>
        <dbReference type="PIRSR" id="PIRSR602401-1"/>
    </source>
</evidence>
<feature type="binding site" description="axial binding residue" evidence="5">
    <location>
        <position position="449"/>
    </location>
    <ligand>
        <name>heme</name>
        <dbReference type="ChEBI" id="CHEBI:30413"/>
    </ligand>
    <ligandPart>
        <name>Fe</name>
        <dbReference type="ChEBI" id="CHEBI:18248"/>
    </ligandPart>
</feature>
<reference evidence="7" key="1">
    <citation type="journal article" date="2021" name="Nat. Commun.">
        <title>Genetic determinants of endophytism in the Arabidopsis root mycobiome.</title>
        <authorList>
            <person name="Mesny F."/>
            <person name="Miyauchi S."/>
            <person name="Thiergart T."/>
            <person name="Pickel B."/>
            <person name="Atanasova L."/>
            <person name="Karlsson M."/>
            <person name="Huettel B."/>
            <person name="Barry K.W."/>
            <person name="Haridas S."/>
            <person name="Chen C."/>
            <person name="Bauer D."/>
            <person name="Andreopoulos W."/>
            <person name="Pangilinan J."/>
            <person name="LaButti K."/>
            <person name="Riley R."/>
            <person name="Lipzen A."/>
            <person name="Clum A."/>
            <person name="Drula E."/>
            <person name="Henrissat B."/>
            <person name="Kohler A."/>
            <person name="Grigoriev I.V."/>
            <person name="Martin F.M."/>
            <person name="Hacquard S."/>
        </authorList>
    </citation>
    <scope>NUCLEOTIDE SEQUENCE</scope>
    <source>
        <strain evidence="7">MPI-CAGE-CH-0235</strain>
    </source>
</reference>
<gene>
    <name evidence="7" type="ORF">B0I35DRAFT_375703</name>
</gene>
<dbReference type="EMBL" id="JAGPNK010000008">
    <property type="protein sequence ID" value="KAH7317159.1"/>
    <property type="molecule type" value="Genomic_DNA"/>
</dbReference>
<keyword evidence="3 5" id="KW-0479">Metal-binding</keyword>
<dbReference type="PANTHER" id="PTHR24305">
    <property type="entry name" value="CYTOCHROME P450"/>
    <property type="match status" value="1"/>
</dbReference>
<keyword evidence="8" id="KW-1185">Reference proteome</keyword>
<keyword evidence="6" id="KW-0812">Transmembrane</keyword>
<dbReference type="InterPro" id="IPR002401">
    <property type="entry name" value="Cyt_P450_E_grp-I"/>
</dbReference>
<evidence type="ECO:0000313" key="7">
    <source>
        <dbReference type="EMBL" id="KAH7317159.1"/>
    </source>
</evidence>
<evidence type="ECO:0000313" key="8">
    <source>
        <dbReference type="Proteomes" id="UP000813444"/>
    </source>
</evidence>
<dbReference type="Pfam" id="PF00067">
    <property type="entry name" value="p450"/>
    <property type="match status" value="1"/>
</dbReference>
<proteinExistence type="predicted"/>
<dbReference type="GO" id="GO:0005506">
    <property type="term" value="F:iron ion binding"/>
    <property type="evidence" value="ECO:0007669"/>
    <property type="project" value="InterPro"/>
</dbReference>
<feature type="transmembrane region" description="Helical" evidence="6">
    <location>
        <begin position="12"/>
        <end position="31"/>
    </location>
</feature>
<dbReference type="OrthoDB" id="1470350at2759"/>
<dbReference type="PRINTS" id="PR00385">
    <property type="entry name" value="P450"/>
</dbReference>
<dbReference type="Gene3D" id="1.10.630.10">
    <property type="entry name" value="Cytochrome P450"/>
    <property type="match status" value="1"/>
</dbReference>
<keyword evidence="6" id="KW-0472">Membrane</keyword>
<dbReference type="PRINTS" id="PR00463">
    <property type="entry name" value="EP450I"/>
</dbReference>
<evidence type="ECO:0000256" key="3">
    <source>
        <dbReference type="ARBA" id="ARBA00022723"/>
    </source>
</evidence>
<keyword evidence="2 5" id="KW-0349">Heme</keyword>
<dbReference type="InterPro" id="IPR036396">
    <property type="entry name" value="Cyt_P450_sf"/>
</dbReference>